<gene>
    <name evidence="5" type="ORF">ERW57_01225</name>
</gene>
<evidence type="ECO:0000256" key="1">
    <source>
        <dbReference type="ARBA" id="ARBA00023015"/>
    </source>
</evidence>
<proteinExistence type="predicted"/>
<dbReference type="AlphaFoldDB" id="A0A4Q5KYA2"/>
<evidence type="ECO:0000313" key="5">
    <source>
        <dbReference type="EMBL" id="RYU54893.1"/>
    </source>
</evidence>
<organism evidence="5 6">
    <name type="scientific">Aliivibrio finisterrensis</name>
    <dbReference type="NCBI Taxonomy" id="511998"/>
    <lineage>
        <taxon>Bacteria</taxon>
        <taxon>Pseudomonadati</taxon>
        <taxon>Pseudomonadota</taxon>
        <taxon>Gammaproteobacteria</taxon>
        <taxon>Vibrionales</taxon>
        <taxon>Vibrionaceae</taxon>
        <taxon>Aliivibrio</taxon>
    </lineage>
</organism>
<dbReference type="RefSeq" id="WP_130046757.1">
    <property type="nucleotide sequence ID" value="NZ_SEZK01000001.1"/>
</dbReference>
<dbReference type="Gene3D" id="3.40.50.2300">
    <property type="match status" value="1"/>
</dbReference>
<dbReference type="PANTHER" id="PTHR44688">
    <property type="entry name" value="DNA-BINDING TRANSCRIPTIONAL ACTIVATOR DEVR_DOSR"/>
    <property type="match status" value="1"/>
</dbReference>
<dbReference type="SUPFAM" id="SSF46894">
    <property type="entry name" value="C-terminal effector domain of the bipartite response regulators"/>
    <property type="match status" value="1"/>
</dbReference>
<dbReference type="PRINTS" id="PR00038">
    <property type="entry name" value="HTHLUXR"/>
</dbReference>
<reference evidence="5 6" key="1">
    <citation type="submission" date="2019-02" db="EMBL/GenBank/DDBJ databases">
        <title>Genome sequences of Aliivibrio finisterrensis strains from farmed Atlantic salmon.</title>
        <authorList>
            <person name="Bowman J.P."/>
        </authorList>
    </citation>
    <scope>NUCLEOTIDE SEQUENCE [LARGE SCALE GENOMIC DNA]</scope>
    <source>
        <strain evidence="5 6">A46</strain>
    </source>
</reference>
<protein>
    <submittedName>
        <fullName evidence="5">Helix-turn-helix transcriptional regulator</fullName>
    </submittedName>
</protein>
<dbReference type="InterPro" id="IPR036388">
    <property type="entry name" value="WH-like_DNA-bd_sf"/>
</dbReference>
<accession>A0A4Q5KYA2</accession>
<dbReference type="PROSITE" id="PS00622">
    <property type="entry name" value="HTH_LUXR_1"/>
    <property type="match status" value="1"/>
</dbReference>
<keyword evidence="3" id="KW-0804">Transcription</keyword>
<dbReference type="CDD" id="cd06170">
    <property type="entry name" value="LuxR_C_like"/>
    <property type="match status" value="1"/>
</dbReference>
<dbReference type="Gene3D" id="1.10.10.10">
    <property type="entry name" value="Winged helix-like DNA-binding domain superfamily/Winged helix DNA-binding domain"/>
    <property type="match status" value="1"/>
</dbReference>
<dbReference type="Pfam" id="PF21155">
    <property type="entry name" value="VpsT-like_REC"/>
    <property type="match status" value="1"/>
</dbReference>
<dbReference type="Pfam" id="PF00196">
    <property type="entry name" value="GerE"/>
    <property type="match status" value="1"/>
</dbReference>
<dbReference type="PROSITE" id="PS50043">
    <property type="entry name" value="HTH_LUXR_2"/>
    <property type="match status" value="1"/>
</dbReference>
<dbReference type="Proteomes" id="UP000294063">
    <property type="component" value="Unassembled WGS sequence"/>
</dbReference>
<evidence type="ECO:0000256" key="2">
    <source>
        <dbReference type="ARBA" id="ARBA00023125"/>
    </source>
</evidence>
<dbReference type="PANTHER" id="PTHR44688:SF16">
    <property type="entry name" value="DNA-BINDING TRANSCRIPTIONAL ACTIVATOR DEVR_DOSR"/>
    <property type="match status" value="1"/>
</dbReference>
<feature type="domain" description="HTH luxR-type" evidence="4">
    <location>
        <begin position="143"/>
        <end position="208"/>
    </location>
</feature>
<evidence type="ECO:0000313" key="6">
    <source>
        <dbReference type="Proteomes" id="UP000294063"/>
    </source>
</evidence>
<dbReference type="InterPro" id="IPR016032">
    <property type="entry name" value="Sig_transdc_resp-reg_C-effctor"/>
</dbReference>
<dbReference type="EMBL" id="SEZK01000001">
    <property type="protein sequence ID" value="RYU54893.1"/>
    <property type="molecule type" value="Genomic_DNA"/>
</dbReference>
<dbReference type="GO" id="GO:0003677">
    <property type="term" value="F:DNA binding"/>
    <property type="evidence" value="ECO:0007669"/>
    <property type="project" value="UniProtKB-KW"/>
</dbReference>
<dbReference type="InterPro" id="IPR049151">
    <property type="entry name" value="CsgD-like_REC"/>
</dbReference>
<name>A0A4Q5KYA2_9GAMM</name>
<dbReference type="GO" id="GO:0006355">
    <property type="term" value="P:regulation of DNA-templated transcription"/>
    <property type="evidence" value="ECO:0007669"/>
    <property type="project" value="InterPro"/>
</dbReference>
<sequence length="214" mass="24745">MSFYYLSSCQTLYSSLLVDLIEKSSCMNIVALSFDELSSIGESSEDIFIILDLKNQTDKKYKRYLSIINKRKLRFKEILFNVTDSNMSKDIMKYPNVVGAFYETDNIDVISQGVRKIIGGEMWLTREITKEIIFSYREKQNGILSTSISLTGREKEILKLLSLGASNIDIANELFVSENTVKTHLYNIFKKLNVKNRLQAMMWAKGFDFKEDFL</sequence>
<dbReference type="SMART" id="SM00421">
    <property type="entry name" value="HTH_LUXR"/>
    <property type="match status" value="1"/>
</dbReference>
<dbReference type="FunFam" id="1.10.10.10:FF:000153">
    <property type="entry name" value="LuxR family transcriptional regulator"/>
    <property type="match status" value="1"/>
</dbReference>
<comment type="caution">
    <text evidence="5">The sequence shown here is derived from an EMBL/GenBank/DDBJ whole genome shotgun (WGS) entry which is preliminary data.</text>
</comment>
<evidence type="ECO:0000259" key="4">
    <source>
        <dbReference type="PROSITE" id="PS50043"/>
    </source>
</evidence>
<keyword evidence="1" id="KW-0805">Transcription regulation</keyword>
<evidence type="ECO:0000256" key="3">
    <source>
        <dbReference type="ARBA" id="ARBA00023163"/>
    </source>
</evidence>
<dbReference type="InterPro" id="IPR000792">
    <property type="entry name" value="Tscrpt_reg_LuxR_C"/>
</dbReference>
<keyword evidence="2" id="KW-0238">DNA-binding</keyword>